<feature type="compositionally biased region" description="Basic and acidic residues" evidence="1">
    <location>
        <begin position="33"/>
        <end position="59"/>
    </location>
</feature>
<keyword evidence="3" id="KW-1185">Reference proteome</keyword>
<feature type="region of interest" description="Disordered" evidence="1">
    <location>
        <begin position="1"/>
        <end position="60"/>
    </location>
</feature>
<proteinExistence type="predicted"/>
<protein>
    <submittedName>
        <fullName evidence="2">Uncharacterized protein</fullName>
    </submittedName>
</protein>
<reference evidence="3" key="1">
    <citation type="submission" date="2014-03" db="EMBL/GenBank/DDBJ databases">
        <title>The Genome Sequence of Puccinia striiformis f. sp. tritici PST-78.</title>
        <authorList>
            <consortium name="The Broad Institute Genome Sequencing Platform"/>
            <person name="Cuomo C."/>
            <person name="Hulbert S."/>
            <person name="Chen X."/>
            <person name="Walker B."/>
            <person name="Young S.K."/>
            <person name="Zeng Q."/>
            <person name="Gargeya S."/>
            <person name="Fitzgerald M."/>
            <person name="Haas B."/>
            <person name="Abouelleil A."/>
            <person name="Alvarado L."/>
            <person name="Arachchi H.M."/>
            <person name="Berlin A.M."/>
            <person name="Chapman S.B."/>
            <person name="Goldberg J."/>
            <person name="Griggs A."/>
            <person name="Gujja S."/>
            <person name="Hansen M."/>
            <person name="Howarth C."/>
            <person name="Imamovic A."/>
            <person name="Larimer J."/>
            <person name="McCowan C."/>
            <person name="Montmayeur A."/>
            <person name="Murphy C."/>
            <person name="Neiman D."/>
            <person name="Pearson M."/>
            <person name="Priest M."/>
            <person name="Roberts A."/>
            <person name="Saif S."/>
            <person name="Shea T."/>
            <person name="Sisk P."/>
            <person name="Sykes S."/>
            <person name="Wortman J."/>
            <person name="Nusbaum C."/>
            <person name="Birren B."/>
        </authorList>
    </citation>
    <scope>NUCLEOTIDE SEQUENCE [LARGE SCALE GENOMIC DNA]</scope>
    <source>
        <strain evidence="3">race PST-78</strain>
    </source>
</reference>
<evidence type="ECO:0000313" key="3">
    <source>
        <dbReference type="Proteomes" id="UP000054564"/>
    </source>
</evidence>
<dbReference type="OrthoDB" id="2496918at2759"/>
<feature type="compositionally biased region" description="Basic and acidic residues" evidence="1">
    <location>
        <begin position="11"/>
        <end position="23"/>
    </location>
</feature>
<organism evidence="2 3">
    <name type="scientific">Puccinia striiformis f. sp. tritici PST-78</name>
    <dbReference type="NCBI Taxonomy" id="1165861"/>
    <lineage>
        <taxon>Eukaryota</taxon>
        <taxon>Fungi</taxon>
        <taxon>Dikarya</taxon>
        <taxon>Basidiomycota</taxon>
        <taxon>Pucciniomycotina</taxon>
        <taxon>Pucciniomycetes</taxon>
        <taxon>Pucciniales</taxon>
        <taxon>Pucciniaceae</taxon>
        <taxon>Puccinia</taxon>
    </lineage>
</organism>
<sequence length="174" mass="19744">MPSMQNDLANTDERLTRDTETKKSNYQSPPSRRNTDKKLARKMKETPMVKKLNSHEIKSSSEASEPFDVYDWNFSKLAPGIADTNQDQDIPRNDPLAKLFKTSIICPSQPKGEKGKDHFWIERKDAAAKLNLYPNVKLQCRFPLDLPSSSIDVEVGQAAMFDIVLSLSEKNTRS</sequence>
<accession>A0A0L0UZV3</accession>
<evidence type="ECO:0000313" key="2">
    <source>
        <dbReference type="EMBL" id="KNE92555.1"/>
    </source>
</evidence>
<evidence type="ECO:0000256" key="1">
    <source>
        <dbReference type="SAM" id="MobiDB-lite"/>
    </source>
</evidence>
<gene>
    <name evidence="2" type="ORF">PSTG_14063</name>
</gene>
<comment type="caution">
    <text evidence="2">The sequence shown here is derived from an EMBL/GenBank/DDBJ whole genome shotgun (WGS) entry which is preliminary data.</text>
</comment>
<dbReference type="AlphaFoldDB" id="A0A0L0UZV3"/>
<dbReference type="EMBL" id="AJIL01000161">
    <property type="protein sequence ID" value="KNE92555.1"/>
    <property type="molecule type" value="Genomic_DNA"/>
</dbReference>
<name>A0A0L0UZV3_9BASI</name>
<dbReference type="Proteomes" id="UP000054564">
    <property type="component" value="Unassembled WGS sequence"/>
</dbReference>